<protein>
    <submittedName>
        <fullName evidence="1">Uncharacterized protein</fullName>
    </submittedName>
</protein>
<organism evidence="1 2">
    <name type="scientific">Phaeobacter inhibens</name>
    <dbReference type="NCBI Taxonomy" id="221822"/>
    <lineage>
        <taxon>Bacteria</taxon>
        <taxon>Pseudomonadati</taxon>
        <taxon>Pseudomonadota</taxon>
        <taxon>Alphaproteobacteria</taxon>
        <taxon>Rhodobacterales</taxon>
        <taxon>Roseobacteraceae</taxon>
        <taxon>Phaeobacter</taxon>
    </lineage>
</organism>
<sequence>MANGLCRKTLTQQRAIGGLVPVWGNLQCAGRGCLRPTPDCSADNSDREKPGGGSAVFCEADFADEGQIAVALRVVDSVTDDKFIRDLKADPIRAKIDLTTGGFVE</sequence>
<dbReference type="AlphaFoldDB" id="A0A2I7K8H6"/>
<proteinExistence type="predicted"/>
<evidence type="ECO:0000313" key="2">
    <source>
        <dbReference type="Proteomes" id="UP000236447"/>
    </source>
</evidence>
<dbReference type="Proteomes" id="UP000236447">
    <property type="component" value="Chromosome"/>
</dbReference>
<gene>
    <name evidence="1" type="ORF">PhaeoP88_01537</name>
</gene>
<dbReference type="EMBL" id="CP010725">
    <property type="protein sequence ID" value="AUQ98914.1"/>
    <property type="molecule type" value="Genomic_DNA"/>
</dbReference>
<accession>A0A2I7K8H6</accession>
<reference evidence="1 2" key="1">
    <citation type="journal article" date="2017" name="Front. Microbiol.">
        <title>Phaeobacter piscinae sp. nov., a species of the Roseobacter group and potential aquaculture probiont.</title>
        <authorList>
            <person name="Sonnenschein E.C."/>
            <person name="Phippen C.B.W."/>
            <person name="Nielsen K.F."/>
            <person name="Mateiu R.V."/>
            <person name="Melchiorsen J."/>
            <person name="Gram L."/>
            <person name="Overmann J."/>
            <person name="Freese H.M."/>
        </authorList>
    </citation>
    <scope>NUCLEOTIDE SEQUENCE [LARGE SCALE GENOMIC DNA]</scope>
    <source>
        <strain evidence="1 2">P88</strain>
    </source>
</reference>
<name>A0A2I7K8H6_9RHOB</name>
<evidence type="ECO:0000313" key="1">
    <source>
        <dbReference type="EMBL" id="AUQ98914.1"/>
    </source>
</evidence>
<reference evidence="1 2" key="2">
    <citation type="journal article" date="2017" name="Genome Biol. Evol.">
        <title>Trajectories and Drivers of Genome Evolution in Surface-Associated Marine Phaeobacter.</title>
        <authorList>
            <person name="Freese H.M."/>
            <person name="Sikorski J."/>
            <person name="Bunk B."/>
            <person name="Scheuner C."/>
            <person name="Meier-Kolthoff J.P."/>
            <person name="Sproer C."/>
            <person name="Gram L."/>
            <person name="Overmann J."/>
        </authorList>
    </citation>
    <scope>NUCLEOTIDE SEQUENCE [LARGE SCALE GENOMIC DNA]</scope>
    <source>
        <strain evidence="1 2">P88</strain>
    </source>
</reference>